<dbReference type="PANTHER" id="PTHR36848:SF2">
    <property type="entry name" value="SECRETED PROTEIN"/>
    <property type="match status" value="1"/>
</dbReference>
<reference evidence="2" key="1">
    <citation type="submission" date="2015-03" db="EMBL/GenBank/DDBJ databases">
        <authorList>
            <person name="Wibberg D."/>
        </authorList>
    </citation>
    <scope>NUCLEOTIDE SEQUENCE [LARGE SCALE GENOMIC DNA]</scope>
</reference>
<accession>A0A0E4CVM1</accession>
<dbReference type="PATRIC" id="fig|1073571.4.peg.2010"/>
<dbReference type="HOGENOM" id="CLU_010993_0_0_9"/>
<dbReference type="InterPro" id="IPR029062">
    <property type="entry name" value="Class_I_gatase-like"/>
</dbReference>
<dbReference type="Proteomes" id="UP000033163">
    <property type="component" value="Chromosome I"/>
</dbReference>
<evidence type="ECO:0000313" key="2">
    <source>
        <dbReference type="Proteomes" id="UP000033163"/>
    </source>
</evidence>
<proteinExistence type="predicted"/>
<dbReference type="AlphaFoldDB" id="A0A0E4CVM1"/>
<dbReference type="STRING" id="483937.AMQ84_15425"/>
<name>A0A0E4CVM1_9BACL</name>
<sequence>MTNGETNGMTNRETNRILNPWDTLKNPPAAYRSVPLWSWNDLLEKEELERQIEEMHRAGIGGFFMHARGGLQTPYMGEEWMEAIRTSIEKSRELGMNAWFYDENGWPSGFADGKVPAKGLDYQQKRLVCEQAPFEDVPAERIIGWYAAGPDGGADYRLLPPGEEARADLRISYDVNPYYTDTLSSMAVKEFIDSTYERYWKQFGEKYGGELSGIFTDEPQFGRGALPWSFELEDMFIRRHGGNVKEVLPALFLDTMGASRARYAYWETVTFMFTQAYAKQIGDWCAGKGWSATGHVVDEQELMHQVTSVGDPMAFYEHLQIPGCDWLGRFVGNDAMVPKQVSSVARQLGKKRAITESFGCSGWNVSFADLKRIGEWQFVHGINLLCQHLQGYSLRGLRKRDYPPSLFYQQPWWSEYKNFNDYFARLSLLLSEGAAQAEVLLLHPVRTAWTLQRGGDYSAVIPYHEAFARLTRWLCQSLIEHDYGSEGIIAGHGRVSGGSFIVGEAAYRVVIVPPSVTVDRRTAELLREFSAQGGTLIAFEPYPVLVDGQEDAEFARFMEAAVLPEWSCEALCRAVSAGAGPSLQISGGNGEPVAADTLNVRTLELAGSILHYVVNSGTEFYPLLNIQLTRQGTVSLVDLETGEIRPLEQKLLGRDLMELEPLERDQMEQELLEQELPEQEQVQAGQKQMGQKLQPQGVRLQLPLHPGQSYMLKVDPFTGSAPITGDYGSVREQSDNQERSPVELAADWEIVHADLNSLTLDNARLRVDGGEWSELQPVIFIQEQLLAYGRTVTAELEFAFAVGFDTARQRELYLVIERPEELEVELNGARVETAGSGWWRDISFRTIDISGLAAAGRNTLVLRMEFHSSQEIADRLARAKAFEAEGNKLTIDQELESIYLLGDFGVHSGSGFTDGERRAVCTEGPFQLMEPARQVQTGDLTRQGFPFFSGSLRLRQTLELDAARASGAQWFFQSPPDAIVTKLFINGAEVRSFLWEPYDADISSFLHSGSNVIELELTGSCRNLLGPHHHIKGEVYKVGPDSYKDKPGWTDKDLDKDTHVYQTRYAFVKFGLAASPLIYVEQA</sequence>
<dbReference type="Gene3D" id="3.40.50.880">
    <property type="match status" value="1"/>
</dbReference>
<evidence type="ECO:0008006" key="3">
    <source>
        <dbReference type="Google" id="ProtNLM"/>
    </source>
</evidence>
<dbReference type="InterPro" id="IPR053161">
    <property type="entry name" value="Ulvan_degrading_GH"/>
</dbReference>
<dbReference type="KEGG" id="pri:PRIO_1914"/>
<protein>
    <recommendedName>
        <fullName evidence="3">Glycoside hydrolase</fullName>
    </recommendedName>
</protein>
<dbReference type="PANTHER" id="PTHR36848">
    <property type="entry name" value="DNA-BINDING PROTEIN (PUTATIVE SECRETED PROTEIN)-RELATED"/>
    <property type="match status" value="1"/>
</dbReference>
<dbReference type="Pfam" id="PF17132">
    <property type="entry name" value="Glyco_hydro_106"/>
    <property type="match status" value="1"/>
</dbReference>
<dbReference type="EMBL" id="LN831776">
    <property type="protein sequence ID" value="CQR54324.1"/>
    <property type="molecule type" value="Genomic_DNA"/>
</dbReference>
<organism evidence="1 2">
    <name type="scientific">Paenibacillus riograndensis SBR5</name>
    <dbReference type="NCBI Taxonomy" id="1073571"/>
    <lineage>
        <taxon>Bacteria</taxon>
        <taxon>Bacillati</taxon>
        <taxon>Bacillota</taxon>
        <taxon>Bacilli</taxon>
        <taxon>Bacillales</taxon>
        <taxon>Paenibacillaceae</taxon>
        <taxon>Paenibacillus</taxon>
        <taxon>Paenibacillus sonchi group</taxon>
    </lineage>
</organism>
<evidence type="ECO:0000313" key="1">
    <source>
        <dbReference type="EMBL" id="CQR54324.1"/>
    </source>
</evidence>
<gene>
    <name evidence="1" type="ORF">PRIO_1914</name>
</gene>